<proteinExistence type="predicted"/>
<organism evidence="2 3">
    <name type="scientific">Aspergillus novoparasiticus</name>
    <dbReference type="NCBI Taxonomy" id="986946"/>
    <lineage>
        <taxon>Eukaryota</taxon>
        <taxon>Fungi</taxon>
        <taxon>Dikarya</taxon>
        <taxon>Ascomycota</taxon>
        <taxon>Pezizomycotina</taxon>
        <taxon>Eurotiomycetes</taxon>
        <taxon>Eurotiomycetidae</taxon>
        <taxon>Eurotiales</taxon>
        <taxon>Aspergillaceae</taxon>
        <taxon>Aspergillus</taxon>
        <taxon>Aspergillus subgen. Circumdati</taxon>
    </lineage>
</organism>
<reference evidence="2 3" key="1">
    <citation type="submission" date="2019-04" db="EMBL/GenBank/DDBJ databases">
        <title>Fungal friends and foes A comparative genomics study of 23 Aspergillus species from section Flavi.</title>
        <authorList>
            <consortium name="DOE Joint Genome Institute"/>
            <person name="Kjaerbolling I."/>
            <person name="Vesth T.C."/>
            <person name="Frisvad J.C."/>
            <person name="Nybo J.L."/>
            <person name="Theobald S."/>
            <person name="Kildgaard S."/>
            <person name="Petersen T.I."/>
            <person name="Kuo A."/>
            <person name="Sato A."/>
            <person name="Lyhne E.K."/>
            <person name="Kogle M.E."/>
            <person name="Wiebenga A."/>
            <person name="Kun R.S."/>
            <person name="Lubbers R.J."/>
            <person name="Makela M.R."/>
            <person name="Barry K."/>
            <person name="Chovatia M."/>
            <person name="Clum A."/>
            <person name="Daum C."/>
            <person name="Haridas S."/>
            <person name="He G."/>
            <person name="LaButti K."/>
            <person name="Lipzen A."/>
            <person name="Mondo S."/>
            <person name="Pangilinan J."/>
            <person name="Riley R."/>
            <person name="Salamov A."/>
            <person name="Simmons B.A."/>
            <person name="Magnuson J.K."/>
            <person name="Henrissat B."/>
            <person name="Mortensen U.H."/>
            <person name="Larsen T.O."/>
            <person name="De vries R.P."/>
            <person name="Grigoriev I.V."/>
            <person name="Machida M."/>
            <person name="Baker S.E."/>
            <person name="Andersen M.R."/>
        </authorList>
    </citation>
    <scope>NUCLEOTIDE SEQUENCE [LARGE SCALE GENOMIC DNA]</scope>
    <source>
        <strain evidence="2 3">CBS 126849</strain>
    </source>
</reference>
<dbReference type="Proteomes" id="UP000326799">
    <property type="component" value="Unassembled WGS sequence"/>
</dbReference>
<name>A0A5N6EG71_9EURO</name>
<keyword evidence="1" id="KW-1133">Transmembrane helix</keyword>
<keyword evidence="1" id="KW-0812">Transmembrane</keyword>
<accession>A0A5N6EG71</accession>
<evidence type="ECO:0000313" key="2">
    <source>
        <dbReference type="EMBL" id="KAB8216269.1"/>
    </source>
</evidence>
<evidence type="ECO:0000313" key="3">
    <source>
        <dbReference type="Proteomes" id="UP000326799"/>
    </source>
</evidence>
<dbReference type="EMBL" id="ML733484">
    <property type="protein sequence ID" value="KAB8216269.1"/>
    <property type="molecule type" value="Genomic_DNA"/>
</dbReference>
<dbReference type="AlphaFoldDB" id="A0A5N6EG71"/>
<keyword evidence="3" id="KW-1185">Reference proteome</keyword>
<evidence type="ECO:0000256" key="1">
    <source>
        <dbReference type="SAM" id="Phobius"/>
    </source>
</evidence>
<gene>
    <name evidence="2" type="ORF">BDV33DRAFT_179300</name>
</gene>
<protein>
    <submittedName>
        <fullName evidence="2">Uncharacterized protein</fullName>
    </submittedName>
</protein>
<feature type="transmembrane region" description="Helical" evidence="1">
    <location>
        <begin position="24"/>
        <end position="51"/>
    </location>
</feature>
<keyword evidence="1" id="KW-0472">Membrane</keyword>
<sequence length="70" mass="8455">MPNWLMWVCICLRRGPPFKSYVKVFVVFLSFPALRITSYTGSIYYSFYIRYQFILLAHRMRAEFHHANTV</sequence>